<dbReference type="Gene3D" id="1.10.8.500">
    <property type="entry name" value="HAMP domain in histidine kinase"/>
    <property type="match status" value="1"/>
</dbReference>
<gene>
    <name evidence="9" type="ORF">H6G18_00420</name>
</gene>
<organism evidence="9 10">
    <name type="scientific">Anabaena subtropica FACHB-260</name>
    <dbReference type="NCBI Taxonomy" id="2692884"/>
    <lineage>
        <taxon>Bacteria</taxon>
        <taxon>Bacillati</taxon>
        <taxon>Cyanobacteriota</taxon>
        <taxon>Cyanophyceae</taxon>
        <taxon>Nostocales</taxon>
        <taxon>Nostocaceae</taxon>
        <taxon>Anabaena</taxon>
    </lineage>
</organism>
<evidence type="ECO:0000313" key="10">
    <source>
        <dbReference type="Proteomes" id="UP000607281"/>
    </source>
</evidence>
<comment type="caution">
    <text evidence="9">The sequence shown here is derived from an EMBL/GenBank/DDBJ whole genome shotgun (WGS) entry which is preliminary data.</text>
</comment>
<keyword evidence="4 7" id="KW-1133">Transmembrane helix</keyword>
<feature type="transmembrane region" description="Helical" evidence="7">
    <location>
        <begin position="304"/>
        <end position="328"/>
    </location>
</feature>
<dbReference type="CDD" id="cd18773">
    <property type="entry name" value="PDC1_HK_sensor"/>
    <property type="match status" value="1"/>
</dbReference>
<keyword evidence="10" id="KW-1185">Reference proteome</keyword>
<dbReference type="PROSITE" id="PS50885">
    <property type="entry name" value="HAMP"/>
    <property type="match status" value="1"/>
</dbReference>
<evidence type="ECO:0000256" key="7">
    <source>
        <dbReference type="SAM" id="Phobius"/>
    </source>
</evidence>
<dbReference type="InterPro" id="IPR033479">
    <property type="entry name" value="dCache_1"/>
</dbReference>
<feature type="domain" description="HAMP" evidence="8">
    <location>
        <begin position="328"/>
        <end position="389"/>
    </location>
</feature>
<proteinExistence type="predicted"/>
<dbReference type="SMART" id="SM00304">
    <property type="entry name" value="HAMP"/>
    <property type="match status" value="1"/>
</dbReference>
<evidence type="ECO:0000256" key="1">
    <source>
        <dbReference type="ARBA" id="ARBA00004651"/>
    </source>
</evidence>
<dbReference type="CDD" id="cd12912">
    <property type="entry name" value="PDC2_MCP_like"/>
    <property type="match status" value="1"/>
</dbReference>
<dbReference type="Gene3D" id="3.30.450.20">
    <property type="entry name" value="PAS domain"/>
    <property type="match status" value="1"/>
</dbReference>
<comment type="subcellular location">
    <subcellularLocation>
        <location evidence="1">Cell membrane</location>
        <topology evidence="1">Multi-pass membrane protein</topology>
    </subcellularLocation>
</comment>
<feature type="transmembrane region" description="Helical" evidence="7">
    <location>
        <begin position="12"/>
        <end position="37"/>
    </location>
</feature>
<feature type="coiled-coil region" evidence="6">
    <location>
        <begin position="381"/>
        <end position="458"/>
    </location>
</feature>
<dbReference type="InterPro" id="IPR003660">
    <property type="entry name" value="HAMP_dom"/>
</dbReference>
<keyword evidence="5 7" id="KW-0472">Membrane</keyword>
<sequence length="467" mass="52704">MKHFHRLFYPPAWPIAAKISVALVCAVLIPMIFTAYYNLQQSLNSVEAGEYHKLELLASSSASRLDQLIIDYHRVVTQISSDRYVVDFLAATTSQNRQAQGSNLEQTIQNVFRSHPNLDVVLLMDKNGQCLAATDPKLIGKNYSHIQGKLYGSGVLLSETSNTPEMFFSQPVRSHGEIIGFTLIKIRQADIWVIINALQLLDSQNQVFVIDQQGIIISHPDASLLNHSLIPLSTKTPKQVDQIESLDIPELAVMVKAKQPGHTTYHLEKSQTSEIVGFAPLATQPWVLGVTQPKAEFIAPLHRLIWLNSSSVVIVGGITAIIALLLGLSISRPIHALTAAAQALEDDNFDAHVIELHHNLEKLSHSQDDIGQLVRVFLKMAEEVRLRDQKLKMQVQELQIEIDQTKRAKDVLEITEHENFQYLQQTIQKLKQQEINTRESEKEYYQRLQTQVKSLKERSLNNKKLES</sequence>
<protein>
    <submittedName>
        <fullName evidence="9">HAMP domain-containing protein</fullName>
    </submittedName>
</protein>
<evidence type="ECO:0000256" key="4">
    <source>
        <dbReference type="ARBA" id="ARBA00022989"/>
    </source>
</evidence>
<keyword evidence="3 7" id="KW-0812">Transmembrane</keyword>
<dbReference type="Proteomes" id="UP000607281">
    <property type="component" value="Unassembled WGS sequence"/>
</dbReference>
<evidence type="ECO:0000256" key="3">
    <source>
        <dbReference type="ARBA" id="ARBA00022692"/>
    </source>
</evidence>
<evidence type="ECO:0000256" key="5">
    <source>
        <dbReference type="ARBA" id="ARBA00023136"/>
    </source>
</evidence>
<evidence type="ECO:0000256" key="2">
    <source>
        <dbReference type="ARBA" id="ARBA00022475"/>
    </source>
</evidence>
<evidence type="ECO:0000256" key="6">
    <source>
        <dbReference type="SAM" id="Coils"/>
    </source>
</evidence>
<dbReference type="CDD" id="cd06225">
    <property type="entry name" value="HAMP"/>
    <property type="match status" value="1"/>
</dbReference>
<keyword evidence="2" id="KW-1003">Cell membrane</keyword>
<dbReference type="EMBL" id="JACJRF010000001">
    <property type="protein sequence ID" value="MBD2342612.1"/>
    <property type="molecule type" value="Genomic_DNA"/>
</dbReference>
<reference evidence="9 10" key="1">
    <citation type="journal article" date="2020" name="ISME J.">
        <title>Comparative genomics reveals insights into cyanobacterial evolution and habitat adaptation.</title>
        <authorList>
            <person name="Chen M.Y."/>
            <person name="Teng W.K."/>
            <person name="Zhao L."/>
            <person name="Hu C.X."/>
            <person name="Zhou Y.K."/>
            <person name="Han B.P."/>
            <person name="Song L.R."/>
            <person name="Shu W.S."/>
        </authorList>
    </citation>
    <scope>NUCLEOTIDE SEQUENCE [LARGE SCALE GENOMIC DNA]</scope>
    <source>
        <strain evidence="9 10">FACHB-260</strain>
    </source>
</reference>
<dbReference type="Pfam" id="PF02743">
    <property type="entry name" value="dCache_1"/>
    <property type="match status" value="1"/>
</dbReference>
<evidence type="ECO:0000259" key="8">
    <source>
        <dbReference type="PROSITE" id="PS50885"/>
    </source>
</evidence>
<dbReference type="InterPro" id="IPR029151">
    <property type="entry name" value="Sensor-like_sf"/>
</dbReference>
<keyword evidence="6" id="KW-0175">Coiled coil</keyword>
<accession>A0ABR8CKI5</accession>
<name>A0ABR8CKI5_9NOST</name>
<dbReference type="Pfam" id="PF00672">
    <property type="entry name" value="HAMP"/>
    <property type="match status" value="1"/>
</dbReference>
<evidence type="ECO:0000313" key="9">
    <source>
        <dbReference type="EMBL" id="MBD2342612.1"/>
    </source>
</evidence>
<dbReference type="SUPFAM" id="SSF103190">
    <property type="entry name" value="Sensory domain-like"/>
    <property type="match status" value="1"/>
</dbReference>
<dbReference type="SUPFAM" id="SSF158472">
    <property type="entry name" value="HAMP domain-like"/>
    <property type="match status" value="1"/>
</dbReference>
<dbReference type="RefSeq" id="WP_190405101.1">
    <property type="nucleotide sequence ID" value="NZ_JACJRF010000001.1"/>
</dbReference>